<sequence length="36" mass="4374">MVLVYSRIFLCIIRWLFSLCLSMLHRVRLVDSFMIV</sequence>
<name>A0A8S5UNY2_9CAUD</name>
<keyword evidence="1" id="KW-0812">Transmembrane</keyword>
<dbReference type="EMBL" id="BK016114">
    <property type="protein sequence ID" value="DAF96201.1"/>
    <property type="molecule type" value="Genomic_DNA"/>
</dbReference>
<reference evidence="1" key="1">
    <citation type="journal article" date="2021" name="Proc. Natl. Acad. Sci. U.S.A.">
        <title>A Catalog of Tens of Thousands of Viruses from Human Metagenomes Reveals Hidden Associations with Chronic Diseases.</title>
        <authorList>
            <person name="Tisza M.J."/>
            <person name="Buck C.B."/>
        </authorList>
    </citation>
    <scope>NUCLEOTIDE SEQUENCE</scope>
    <source>
        <strain evidence="1">CtG4L18</strain>
    </source>
</reference>
<evidence type="ECO:0000313" key="1">
    <source>
        <dbReference type="EMBL" id="DAF96201.1"/>
    </source>
</evidence>
<accession>A0A8S5UNY2</accession>
<protein>
    <submittedName>
        <fullName evidence="1">Serine-rich and transmembrane domain-containing protein 1</fullName>
    </submittedName>
</protein>
<organism evidence="1">
    <name type="scientific">Podoviridae sp. ctG4L18</name>
    <dbReference type="NCBI Taxonomy" id="2825234"/>
    <lineage>
        <taxon>Viruses</taxon>
        <taxon>Duplodnaviria</taxon>
        <taxon>Heunggongvirae</taxon>
        <taxon>Uroviricota</taxon>
        <taxon>Caudoviricetes</taxon>
    </lineage>
</organism>
<proteinExistence type="predicted"/>
<keyword evidence="1" id="KW-0472">Membrane</keyword>